<keyword evidence="1" id="KW-0433">Leucine-rich repeat</keyword>
<accession>A0ABQ8F6K3</accession>
<keyword evidence="4" id="KW-1185">Reference proteome</keyword>
<dbReference type="SMART" id="SM00364">
    <property type="entry name" value="LRR_BAC"/>
    <property type="match status" value="6"/>
</dbReference>
<dbReference type="PANTHER" id="PTHR45752">
    <property type="entry name" value="LEUCINE-RICH REPEAT-CONTAINING"/>
    <property type="match status" value="1"/>
</dbReference>
<evidence type="ECO:0000256" key="1">
    <source>
        <dbReference type="ARBA" id="ARBA00022614"/>
    </source>
</evidence>
<reference evidence="3 4" key="1">
    <citation type="submission" date="2021-02" db="EMBL/GenBank/DDBJ databases">
        <title>Variation within the Batrachochytrium salamandrivorans European outbreak.</title>
        <authorList>
            <person name="Kelly M."/>
            <person name="Pasmans F."/>
            <person name="Shea T.P."/>
            <person name="Munoz J.F."/>
            <person name="Carranza S."/>
            <person name="Cuomo C.A."/>
            <person name="Martel A."/>
        </authorList>
    </citation>
    <scope>NUCLEOTIDE SEQUENCE [LARGE SCALE GENOMIC DNA]</scope>
    <source>
        <strain evidence="3 4">AMFP18/2</strain>
    </source>
</reference>
<organism evidence="3 4">
    <name type="scientific">Batrachochytrium salamandrivorans</name>
    <dbReference type="NCBI Taxonomy" id="1357716"/>
    <lineage>
        <taxon>Eukaryota</taxon>
        <taxon>Fungi</taxon>
        <taxon>Fungi incertae sedis</taxon>
        <taxon>Chytridiomycota</taxon>
        <taxon>Chytridiomycota incertae sedis</taxon>
        <taxon>Chytridiomycetes</taxon>
        <taxon>Rhizophydiales</taxon>
        <taxon>Rhizophydiales incertae sedis</taxon>
        <taxon>Batrachochytrium</taxon>
    </lineage>
</organism>
<dbReference type="SUPFAM" id="SSF52058">
    <property type="entry name" value="L domain-like"/>
    <property type="match status" value="1"/>
</dbReference>
<name>A0ABQ8F6K3_9FUNG</name>
<keyword evidence="2" id="KW-0677">Repeat</keyword>
<comment type="caution">
    <text evidence="3">The sequence shown here is derived from an EMBL/GenBank/DDBJ whole genome shotgun (WGS) entry which is preliminary data.</text>
</comment>
<proteinExistence type="predicted"/>
<dbReference type="Proteomes" id="UP001648503">
    <property type="component" value="Unassembled WGS sequence"/>
</dbReference>
<protein>
    <submittedName>
        <fullName evidence="3">Uncharacterized protein</fullName>
    </submittedName>
</protein>
<sequence>MISLNISHAADHHPASQDHSLGDPGVLQLIKTSLCEAAHANNMIESLFIASNDLEMLPKEVMLFHSSLKVLDASFNAIVDIPVLFCQACTSLCILDLRGNRLTTFPKEIWRLLTLHTLHLGTNLLISIPYGSFSGLSELRTLDLCGNQIELIPADLFLSCPKLEWLDISHNRVSSIPNSIANATYLTHLNLSNNTIKEVPAAFGELHALVSFDISENTLEILAHNVFGYLQNLRILVLHHNRLTHLPSMDDLISLETLDIRYNYIKALPQGLCKLASLESMYLYDSDDDGEDDYFIHCLINSARKRNPSSEDLVELDTFTFTQTPSLLPASPYYLELAKKRSMKHKCNPITYPPQRECKAGLDSIMAYLRQTSATHAAYTDTTCHTFTSHTPSNYMSLTSPSSTNPIIKIDLERQMYADLSQNSNDENTFQSPTLTKALSPPSYSVDSLVAVEYVGALCFQKEYTIANQYLDAWTECRKASLSTPMDLVLCATHLANTVSLYKSLACPPETQLDLSSVAELLQALIRITIRFCRLRLLPLVQPAFLGDLFVALSNSAAVPEVVSANGFNKNPMIHAPDTASKRLIDMMQSLLELLDTNGPRWHAAESMASALCFVVDVAVWNTFIVERTVDVVLCLASLHRGRNAIYAWRCRCPSSAMSPVTVDQCMPWTSMILAVLDLDVSSLILSASLKTDAFTHILSDLSQSILSVTSLLNSRQRARLVTLALGKVSLTPHGRTVIDTVRDYSASGDAGHDGSLLAKLHHAEEFAISELIY</sequence>
<evidence type="ECO:0000256" key="2">
    <source>
        <dbReference type="ARBA" id="ARBA00022737"/>
    </source>
</evidence>
<evidence type="ECO:0000313" key="3">
    <source>
        <dbReference type="EMBL" id="KAH6593089.1"/>
    </source>
</evidence>
<dbReference type="InterPro" id="IPR032675">
    <property type="entry name" value="LRR_dom_sf"/>
</dbReference>
<dbReference type="SMART" id="SM00369">
    <property type="entry name" value="LRR_TYP"/>
    <property type="match status" value="8"/>
</dbReference>
<dbReference type="PROSITE" id="PS51450">
    <property type="entry name" value="LRR"/>
    <property type="match status" value="4"/>
</dbReference>
<dbReference type="InterPro" id="IPR050715">
    <property type="entry name" value="LRR-SigEffector_domain"/>
</dbReference>
<gene>
    <name evidence="3" type="ORF">BASA50_007610</name>
</gene>
<dbReference type="InterPro" id="IPR001611">
    <property type="entry name" value="Leu-rich_rpt"/>
</dbReference>
<dbReference type="EMBL" id="JAFCIX010000361">
    <property type="protein sequence ID" value="KAH6593089.1"/>
    <property type="molecule type" value="Genomic_DNA"/>
</dbReference>
<dbReference type="PANTHER" id="PTHR45752:SF187">
    <property type="entry name" value="LEUCINE-RICH REPEAT AND IQ DOMAIN-CONTAINING PROTEIN 4"/>
    <property type="match status" value="1"/>
</dbReference>
<dbReference type="Pfam" id="PF13855">
    <property type="entry name" value="LRR_8"/>
    <property type="match status" value="2"/>
</dbReference>
<evidence type="ECO:0000313" key="4">
    <source>
        <dbReference type="Proteomes" id="UP001648503"/>
    </source>
</evidence>
<dbReference type="InterPro" id="IPR003591">
    <property type="entry name" value="Leu-rich_rpt_typical-subtyp"/>
</dbReference>
<dbReference type="Gene3D" id="3.80.10.10">
    <property type="entry name" value="Ribonuclease Inhibitor"/>
    <property type="match status" value="2"/>
</dbReference>